<name>A0A391NWA0_9EUKA</name>
<keyword evidence="2" id="KW-1185">Reference proteome</keyword>
<organism evidence="1 2">
    <name type="scientific">Kipferlia bialata</name>
    <dbReference type="NCBI Taxonomy" id="797122"/>
    <lineage>
        <taxon>Eukaryota</taxon>
        <taxon>Metamonada</taxon>
        <taxon>Carpediemonas-like organisms</taxon>
        <taxon>Kipferlia</taxon>
    </lineage>
</organism>
<proteinExistence type="predicted"/>
<comment type="caution">
    <text evidence="1">The sequence shown here is derived from an EMBL/GenBank/DDBJ whole genome shotgun (WGS) entry which is preliminary data.</text>
</comment>
<sequence>MLMTPTVGSSSDTDGFIVTLDLDSCIWTCPAATTMPCTSLVGNGVFVLSDVLYIVGREEDESGTTVVTCGMAHVTDMGTMEWDEQHLDDYHYYCCTHVGDTAYLLDVNAWGSPGLYSFQPYEGAVYEAPLPWLDISGVSYSITPVGRHLFVTRKVIDFGERAEGVGRMPCRHLAYSLSLVSQEWAEYDIEDMIHVTWPAGDISLPCHLGDNDIFFVGHTRDDLEIRCVVATIPLPGGDDYVSAGRWNVMDPDA</sequence>
<gene>
    <name evidence="1" type="ORF">KIPB_005642</name>
</gene>
<dbReference type="EMBL" id="BDIP01001344">
    <property type="protein sequence ID" value="GCA62763.1"/>
    <property type="molecule type" value="Genomic_DNA"/>
</dbReference>
<dbReference type="AlphaFoldDB" id="A0A391NWA0"/>
<evidence type="ECO:0008006" key="3">
    <source>
        <dbReference type="Google" id="ProtNLM"/>
    </source>
</evidence>
<evidence type="ECO:0000313" key="1">
    <source>
        <dbReference type="EMBL" id="GCA62763.1"/>
    </source>
</evidence>
<accession>A0A391NWA0</accession>
<reference evidence="1 2" key="1">
    <citation type="journal article" date="2018" name="PLoS ONE">
        <title>The draft genome of Kipferlia bialata reveals reductive genome evolution in fornicate parasites.</title>
        <authorList>
            <person name="Tanifuji G."/>
            <person name="Takabayashi S."/>
            <person name="Kume K."/>
            <person name="Takagi M."/>
            <person name="Nakayama T."/>
            <person name="Kamikawa R."/>
            <person name="Inagaki Y."/>
            <person name="Hashimoto T."/>
        </authorList>
    </citation>
    <scope>NUCLEOTIDE SEQUENCE [LARGE SCALE GENOMIC DNA]</scope>
    <source>
        <strain evidence="1">NY0173</strain>
    </source>
</reference>
<dbReference type="Proteomes" id="UP000265618">
    <property type="component" value="Unassembled WGS sequence"/>
</dbReference>
<protein>
    <recommendedName>
        <fullName evidence="3">DUF1618 domain-containing protein</fullName>
    </recommendedName>
</protein>
<evidence type="ECO:0000313" key="2">
    <source>
        <dbReference type="Proteomes" id="UP000265618"/>
    </source>
</evidence>